<dbReference type="AlphaFoldDB" id="A0AA47MIX4"/>
<dbReference type="GO" id="GO:0005634">
    <property type="term" value="C:nucleus"/>
    <property type="evidence" value="ECO:0007669"/>
    <property type="project" value="TreeGrafter"/>
</dbReference>
<reference evidence="3" key="1">
    <citation type="journal article" date="2023" name="Front. Mar. Sci.">
        <title>A new Merluccius polli reference genome to investigate the effects of global change in West African waters.</title>
        <authorList>
            <person name="Mateo J.L."/>
            <person name="Blanco-Fernandez C."/>
            <person name="Garcia-Vazquez E."/>
            <person name="Machado-Schiaffino G."/>
        </authorList>
    </citation>
    <scope>NUCLEOTIDE SEQUENCE</scope>
    <source>
        <strain evidence="3">C29</strain>
        <tissue evidence="3">Fin</tissue>
    </source>
</reference>
<feature type="region of interest" description="Disordered" evidence="1">
    <location>
        <begin position="226"/>
        <end position="246"/>
    </location>
</feature>
<keyword evidence="4" id="KW-1185">Reference proteome</keyword>
<sequence>MGKPKLKLIQEVETSWNSTFQMLQRLVEQREPVGAALGGLVSDIPALTSEEYTNVTGCLSILSPFHKVTVELSEEKRVSGSKVIPLLKMIEKMLQEETMSSNPLARELGEHLIKLLRENLHTLQSSSIMSLTTLLDPRFKTIGNKLWSHLDATVMASRTKHNVTADATVEVQRYLSEPNIGRTDDPLLYWERQKCIYPNLYKLAIVYLCTPASSVPCESVLQSRRSNFQEEESSQSKHSRTNIVLK</sequence>
<organism evidence="3 4">
    <name type="scientific">Merluccius polli</name>
    <name type="common">Benguela hake</name>
    <name type="synonym">Merluccius cadenati</name>
    <dbReference type="NCBI Taxonomy" id="89951"/>
    <lineage>
        <taxon>Eukaryota</taxon>
        <taxon>Metazoa</taxon>
        <taxon>Chordata</taxon>
        <taxon>Craniata</taxon>
        <taxon>Vertebrata</taxon>
        <taxon>Euteleostomi</taxon>
        <taxon>Actinopterygii</taxon>
        <taxon>Neopterygii</taxon>
        <taxon>Teleostei</taxon>
        <taxon>Neoteleostei</taxon>
        <taxon>Acanthomorphata</taxon>
        <taxon>Zeiogadaria</taxon>
        <taxon>Gadariae</taxon>
        <taxon>Gadiformes</taxon>
        <taxon>Gadoidei</taxon>
        <taxon>Merlucciidae</taxon>
        <taxon>Merluccius</taxon>
    </lineage>
</organism>
<dbReference type="PANTHER" id="PTHR47241:SF1">
    <property type="entry name" value="BED-TYPE DOMAIN-CONTAINING PROTEIN"/>
    <property type="match status" value="1"/>
</dbReference>
<dbReference type="EMBL" id="JAOPHQ010003995">
    <property type="protein sequence ID" value="KAK0140936.1"/>
    <property type="molecule type" value="Genomic_DNA"/>
</dbReference>
<evidence type="ECO:0000256" key="1">
    <source>
        <dbReference type="SAM" id="MobiDB-lite"/>
    </source>
</evidence>
<dbReference type="Proteomes" id="UP001174136">
    <property type="component" value="Unassembled WGS sequence"/>
</dbReference>
<name>A0AA47MIX4_MERPO</name>
<dbReference type="PANTHER" id="PTHR47241">
    <property type="entry name" value="FINGER PROTEIN, PUTATIVE-RELATED"/>
    <property type="match status" value="1"/>
</dbReference>
<dbReference type="InterPro" id="IPR008906">
    <property type="entry name" value="HATC_C_dom"/>
</dbReference>
<comment type="caution">
    <text evidence="3">The sequence shown here is derived from an EMBL/GenBank/DDBJ whole genome shotgun (WGS) entry which is preliminary data.</text>
</comment>
<dbReference type="SUPFAM" id="SSF53098">
    <property type="entry name" value="Ribonuclease H-like"/>
    <property type="match status" value="1"/>
</dbReference>
<feature type="domain" description="HAT C-terminal dimerisation" evidence="2">
    <location>
        <begin position="170"/>
        <end position="240"/>
    </location>
</feature>
<evidence type="ECO:0000313" key="4">
    <source>
        <dbReference type="Proteomes" id="UP001174136"/>
    </source>
</evidence>
<gene>
    <name evidence="3" type="primary">ZBED4_22</name>
    <name evidence="3" type="ORF">N1851_022069</name>
</gene>
<dbReference type="InterPro" id="IPR012337">
    <property type="entry name" value="RNaseH-like_sf"/>
</dbReference>
<accession>A0AA47MIX4</accession>
<proteinExistence type="predicted"/>
<dbReference type="InterPro" id="IPR052865">
    <property type="entry name" value="Zinc_finger_BED"/>
</dbReference>
<evidence type="ECO:0000313" key="3">
    <source>
        <dbReference type="EMBL" id="KAK0140936.1"/>
    </source>
</evidence>
<dbReference type="Pfam" id="PF05699">
    <property type="entry name" value="Dimer_Tnp_hAT"/>
    <property type="match status" value="1"/>
</dbReference>
<evidence type="ECO:0000259" key="2">
    <source>
        <dbReference type="Pfam" id="PF05699"/>
    </source>
</evidence>
<dbReference type="GO" id="GO:0046983">
    <property type="term" value="F:protein dimerization activity"/>
    <property type="evidence" value="ECO:0007669"/>
    <property type="project" value="InterPro"/>
</dbReference>
<protein>
    <submittedName>
        <fullName evidence="3">Zinc finger BED domain-containing protein 4</fullName>
    </submittedName>
</protein>